<dbReference type="GO" id="GO:0006888">
    <property type="term" value="P:endoplasmic reticulum to Golgi vesicle-mediated transport"/>
    <property type="evidence" value="ECO:0007669"/>
    <property type="project" value="InterPro"/>
</dbReference>
<sequence length="179" mass="20137">MVDRSPSIAAIGIIGRHNNPLHVALFPATHQDYEDPRDQLEYEMMLNSSIDIFEARMPTKTVGHDFGLLHALDERIALYGWLLNTGVKLVIVVDMEGRVAPNAEAAKTSILGLRNSDLLPAFQALQTVYMRLLQNPFYTPDDHDPKTAKTRGDLQITSPRFIKEIDRIGKNWYPGALNL</sequence>
<dbReference type="STRING" id="675120.N1PQW2"/>
<evidence type="ECO:0000313" key="2">
    <source>
        <dbReference type="Proteomes" id="UP000016933"/>
    </source>
</evidence>
<dbReference type="InterPro" id="IPR006722">
    <property type="entry name" value="Sedlin"/>
</dbReference>
<dbReference type="Gene3D" id="3.30.450.70">
    <property type="match status" value="1"/>
</dbReference>
<protein>
    <recommendedName>
        <fullName evidence="3">Sedlin</fullName>
    </recommendedName>
</protein>
<accession>N1PQW2</accession>
<dbReference type="EMBL" id="KB446539">
    <property type="protein sequence ID" value="EME44809.1"/>
    <property type="molecule type" value="Genomic_DNA"/>
</dbReference>
<dbReference type="SUPFAM" id="SSF64356">
    <property type="entry name" value="SNARE-like"/>
    <property type="match status" value="1"/>
</dbReference>
<dbReference type="InterPro" id="IPR011012">
    <property type="entry name" value="Longin-like_dom_sf"/>
</dbReference>
<name>N1PQW2_DOTSN</name>
<reference evidence="2" key="1">
    <citation type="journal article" date="2012" name="PLoS Genet.">
        <title>The genomes of the fungal plant pathogens Cladosporium fulvum and Dothistroma septosporum reveal adaptation to different hosts and lifestyles but also signatures of common ancestry.</title>
        <authorList>
            <person name="de Wit P.J.G.M."/>
            <person name="van der Burgt A."/>
            <person name="Oekmen B."/>
            <person name="Stergiopoulos I."/>
            <person name="Abd-Elsalam K.A."/>
            <person name="Aerts A.L."/>
            <person name="Bahkali A.H."/>
            <person name="Beenen H.G."/>
            <person name="Chettri P."/>
            <person name="Cox M.P."/>
            <person name="Datema E."/>
            <person name="de Vries R.P."/>
            <person name="Dhillon B."/>
            <person name="Ganley A.R."/>
            <person name="Griffiths S.A."/>
            <person name="Guo Y."/>
            <person name="Hamelin R.C."/>
            <person name="Henrissat B."/>
            <person name="Kabir M.S."/>
            <person name="Jashni M.K."/>
            <person name="Kema G."/>
            <person name="Klaubauf S."/>
            <person name="Lapidus A."/>
            <person name="Levasseur A."/>
            <person name="Lindquist E."/>
            <person name="Mehrabi R."/>
            <person name="Ohm R.A."/>
            <person name="Owen T.J."/>
            <person name="Salamov A."/>
            <person name="Schwelm A."/>
            <person name="Schijlen E."/>
            <person name="Sun H."/>
            <person name="van den Burg H.A."/>
            <person name="van Ham R.C.H.J."/>
            <person name="Zhang S."/>
            <person name="Goodwin S.B."/>
            <person name="Grigoriev I.V."/>
            <person name="Collemare J."/>
            <person name="Bradshaw R.E."/>
        </authorList>
    </citation>
    <scope>NUCLEOTIDE SEQUENCE [LARGE SCALE GENOMIC DNA]</scope>
    <source>
        <strain evidence="2">NZE10 / CBS 128990</strain>
    </source>
</reference>
<dbReference type="Proteomes" id="UP000016933">
    <property type="component" value="Unassembled WGS sequence"/>
</dbReference>
<reference evidence="1 2" key="2">
    <citation type="journal article" date="2012" name="PLoS Pathog.">
        <title>Diverse lifestyles and strategies of plant pathogenesis encoded in the genomes of eighteen Dothideomycetes fungi.</title>
        <authorList>
            <person name="Ohm R.A."/>
            <person name="Feau N."/>
            <person name="Henrissat B."/>
            <person name="Schoch C.L."/>
            <person name="Horwitz B.A."/>
            <person name="Barry K.W."/>
            <person name="Condon B.J."/>
            <person name="Copeland A.C."/>
            <person name="Dhillon B."/>
            <person name="Glaser F."/>
            <person name="Hesse C.N."/>
            <person name="Kosti I."/>
            <person name="LaButti K."/>
            <person name="Lindquist E.A."/>
            <person name="Lucas S."/>
            <person name="Salamov A.A."/>
            <person name="Bradshaw R.E."/>
            <person name="Ciuffetti L."/>
            <person name="Hamelin R.C."/>
            <person name="Kema G.H.J."/>
            <person name="Lawrence C."/>
            <person name="Scott J.A."/>
            <person name="Spatafora J.W."/>
            <person name="Turgeon B.G."/>
            <person name="de Wit P.J.G.M."/>
            <person name="Zhong S."/>
            <person name="Goodwin S.B."/>
            <person name="Grigoriev I.V."/>
        </authorList>
    </citation>
    <scope>NUCLEOTIDE SEQUENCE [LARGE SCALE GENOMIC DNA]</scope>
    <source>
        <strain evidence="2">NZE10 / CBS 128990</strain>
    </source>
</reference>
<dbReference type="eggNOG" id="KOG3444">
    <property type="taxonomic scope" value="Eukaryota"/>
</dbReference>
<dbReference type="AlphaFoldDB" id="N1PQW2"/>
<evidence type="ECO:0008006" key="3">
    <source>
        <dbReference type="Google" id="ProtNLM"/>
    </source>
</evidence>
<evidence type="ECO:0000313" key="1">
    <source>
        <dbReference type="EMBL" id="EME44809.1"/>
    </source>
</evidence>
<organism evidence="1 2">
    <name type="scientific">Dothistroma septosporum (strain NZE10 / CBS 128990)</name>
    <name type="common">Red band needle blight fungus</name>
    <name type="synonym">Mycosphaerella pini</name>
    <dbReference type="NCBI Taxonomy" id="675120"/>
    <lineage>
        <taxon>Eukaryota</taxon>
        <taxon>Fungi</taxon>
        <taxon>Dikarya</taxon>
        <taxon>Ascomycota</taxon>
        <taxon>Pezizomycotina</taxon>
        <taxon>Dothideomycetes</taxon>
        <taxon>Dothideomycetidae</taxon>
        <taxon>Mycosphaerellales</taxon>
        <taxon>Mycosphaerellaceae</taxon>
        <taxon>Dothistroma</taxon>
    </lineage>
</organism>
<gene>
    <name evidence="1" type="ORF">DOTSEDRAFT_173181</name>
</gene>
<dbReference type="PANTHER" id="PTHR12403">
    <property type="entry name" value="TRAFFICKING PROTEIN PARTICLE COMPLEX SUBUNIT 2"/>
    <property type="match status" value="1"/>
</dbReference>
<dbReference type="GO" id="GO:0005737">
    <property type="term" value="C:cytoplasm"/>
    <property type="evidence" value="ECO:0007669"/>
    <property type="project" value="GOC"/>
</dbReference>
<dbReference type="HOGENOM" id="CLU_083394_0_0_1"/>
<dbReference type="OrthoDB" id="18320at2759"/>
<keyword evidence="2" id="KW-1185">Reference proteome</keyword>
<dbReference type="OMA" id="QNPFYEP"/>
<dbReference type="Pfam" id="PF04628">
    <property type="entry name" value="Sedlin_N"/>
    <property type="match status" value="1"/>
</dbReference>
<proteinExistence type="predicted"/>